<dbReference type="PROSITE" id="PS50893">
    <property type="entry name" value="ABC_TRANSPORTER_2"/>
    <property type="match status" value="1"/>
</dbReference>
<dbReference type="InterPro" id="IPR003439">
    <property type="entry name" value="ABC_transporter-like_ATP-bd"/>
</dbReference>
<feature type="transmembrane region" description="Helical" evidence="7">
    <location>
        <begin position="29"/>
        <end position="50"/>
    </location>
</feature>
<feature type="transmembrane region" description="Helical" evidence="7">
    <location>
        <begin position="149"/>
        <end position="166"/>
    </location>
</feature>
<dbReference type="SUPFAM" id="SSF90123">
    <property type="entry name" value="ABC transporter transmembrane region"/>
    <property type="match status" value="1"/>
</dbReference>
<dbReference type="InterPro" id="IPR027417">
    <property type="entry name" value="P-loop_NTPase"/>
</dbReference>
<dbReference type="PANTHER" id="PTHR43394:SF1">
    <property type="entry name" value="ATP-BINDING CASSETTE SUB-FAMILY B MEMBER 10, MITOCHONDRIAL"/>
    <property type="match status" value="1"/>
</dbReference>
<keyword evidence="4 10" id="KW-0067">ATP-binding</keyword>
<evidence type="ECO:0000259" key="8">
    <source>
        <dbReference type="PROSITE" id="PS50893"/>
    </source>
</evidence>
<keyword evidence="5 7" id="KW-1133">Transmembrane helix</keyword>
<dbReference type="Proteomes" id="UP001235133">
    <property type="component" value="Unassembled WGS sequence"/>
</dbReference>
<dbReference type="InterPro" id="IPR039421">
    <property type="entry name" value="Type_1_exporter"/>
</dbReference>
<dbReference type="SUPFAM" id="SSF52540">
    <property type="entry name" value="P-loop containing nucleoside triphosphate hydrolases"/>
    <property type="match status" value="1"/>
</dbReference>
<dbReference type="Gene3D" id="1.20.1560.10">
    <property type="entry name" value="ABC transporter type 1, transmembrane domain"/>
    <property type="match status" value="1"/>
</dbReference>
<feature type="transmembrane region" description="Helical" evidence="7">
    <location>
        <begin position="253"/>
        <end position="275"/>
    </location>
</feature>
<evidence type="ECO:0000256" key="5">
    <source>
        <dbReference type="ARBA" id="ARBA00022989"/>
    </source>
</evidence>
<name>A0ABU0YVM7_9MICO</name>
<keyword evidence="6 7" id="KW-0472">Membrane</keyword>
<sequence>MSDGTLPVAGGEKIREVARTLVRRHRGELLLVIALHAAAALAGLVGPWLIGRMIDALTSGTADMATIDVMFAALAGAVIVQAFVTRFAQLWSLRLGEGVFAQLREDFLATVTSLPLAVVERAGTGDLLSRTTSDVDAVAQTVRFGVPRILVTTMTVILTLGAAFIISPLVAPALLVGVPLIALSTRWYMKRSGPGYRRQLASYGRLVGVINETVEGARTIDALDLAPAQRLKIDRALAGRAQAERYTLGLRSIWYPLTTLGFLFPVIAVLLWGAFLMGQGVASVGDVTSIALYAMQLTGPVEELVNWMDRLQVGTTALARIVGVAEVPTDRPGADETPEGEQLAARGIRFSYRPGVDVLQGVELEPRIGERVAIVGPSGSGKSTLARLLTGITAPSAGAVTVGGADVMRMPLDVLREHVALVTQEQHVFVGTLADNLRLAAPSARDSELEEALQVVGALRWVRAMPHGIDTEVGSGGVVLTPAQAQQVALARLVLLDPHTLVLDEATSLLDPRAARGLEQSLDRVLEGRTVIAIAHRLHTARDADRIIVMRDGRIVESGAHDELVAMDGEYAALWRSWQAESADGAPGEGDS</sequence>
<dbReference type="Gene3D" id="3.40.50.300">
    <property type="entry name" value="P-loop containing nucleotide triphosphate hydrolases"/>
    <property type="match status" value="1"/>
</dbReference>
<evidence type="ECO:0000313" key="11">
    <source>
        <dbReference type="Proteomes" id="UP001235133"/>
    </source>
</evidence>
<dbReference type="GO" id="GO:0005524">
    <property type="term" value="F:ATP binding"/>
    <property type="evidence" value="ECO:0007669"/>
    <property type="project" value="UniProtKB-KW"/>
</dbReference>
<dbReference type="Pfam" id="PF00664">
    <property type="entry name" value="ABC_membrane"/>
    <property type="match status" value="1"/>
</dbReference>
<dbReference type="InterPro" id="IPR036640">
    <property type="entry name" value="ABC1_TM_sf"/>
</dbReference>
<dbReference type="SMART" id="SM00382">
    <property type="entry name" value="AAA"/>
    <property type="match status" value="1"/>
</dbReference>
<accession>A0ABU0YVM7</accession>
<evidence type="ECO:0000256" key="1">
    <source>
        <dbReference type="ARBA" id="ARBA00004651"/>
    </source>
</evidence>
<feature type="domain" description="ABC transmembrane type-1" evidence="9">
    <location>
        <begin position="30"/>
        <end position="312"/>
    </location>
</feature>
<evidence type="ECO:0000256" key="4">
    <source>
        <dbReference type="ARBA" id="ARBA00022840"/>
    </source>
</evidence>
<evidence type="ECO:0000256" key="3">
    <source>
        <dbReference type="ARBA" id="ARBA00022741"/>
    </source>
</evidence>
<evidence type="ECO:0000256" key="7">
    <source>
        <dbReference type="SAM" id="Phobius"/>
    </source>
</evidence>
<keyword evidence="11" id="KW-1185">Reference proteome</keyword>
<dbReference type="RefSeq" id="WP_308865774.1">
    <property type="nucleotide sequence ID" value="NZ_JAVFWO010000001.1"/>
</dbReference>
<dbReference type="Pfam" id="PF00005">
    <property type="entry name" value="ABC_tran"/>
    <property type="match status" value="1"/>
</dbReference>
<evidence type="ECO:0000313" key="10">
    <source>
        <dbReference type="EMBL" id="MDQ7876381.1"/>
    </source>
</evidence>
<feature type="transmembrane region" description="Helical" evidence="7">
    <location>
        <begin position="172"/>
        <end position="189"/>
    </location>
</feature>
<dbReference type="InterPro" id="IPR003593">
    <property type="entry name" value="AAA+_ATPase"/>
</dbReference>
<keyword evidence="2 7" id="KW-0812">Transmembrane</keyword>
<evidence type="ECO:0000256" key="2">
    <source>
        <dbReference type="ARBA" id="ARBA00022692"/>
    </source>
</evidence>
<evidence type="ECO:0000259" key="9">
    <source>
        <dbReference type="PROSITE" id="PS50929"/>
    </source>
</evidence>
<feature type="transmembrane region" description="Helical" evidence="7">
    <location>
        <begin position="70"/>
        <end position="88"/>
    </location>
</feature>
<dbReference type="InterPro" id="IPR011527">
    <property type="entry name" value="ABC1_TM_dom"/>
</dbReference>
<gene>
    <name evidence="10" type="ORF">Q9R08_00185</name>
</gene>
<feature type="domain" description="ABC transporter" evidence="8">
    <location>
        <begin position="343"/>
        <end position="577"/>
    </location>
</feature>
<dbReference type="CDD" id="cd07346">
    <property type="entry name" value="ABC_6TM_exporters"/>
    <property type="match status" value="1"/>
</dbReference>
<keyword evidence="3" id="KW-0547">Nucleotide-binding</keyword>
<proteinExistence type="predicted"/>
<evidence type="ECO:0000256" key="6">
    <source>
        <dbReference type="ARBA" id="ARBA00023136"/>
    </source>
</evidence>
<comment type="caution">
    <text evidence="10">The sequence shown here is derived from an EMBL/GenBank/DDBJ whole genome shotgun (WGS) entry which is preliminary data.</text>
</comment>
<organism evidence="10 11">
    <name type="scientific">Microbacterium psychrotolerans</name>
    <dbReference type="NCBI Taxonomy" id="3068321"/>
    <lineage>
        <taxon>Bacteria</taxon>
        <taxon>Bacillati</taxon>
        <taxon>Actinomycetota</taxon>
        <taxon>Actinomycetes</taxon>
        <taxon>Micrococcales</taxon>
        <taxon>Microbacteriaceae</taxon>
        <taxon>Microbacterium</taxon>
    </lineage>
</organism>
<comment type="subcellular location">
    <subcellularLocation>
        <location evidence="1">Cell membrane</location>
        <topology evidence="1">Multi-pass membrane protein</topology>
    </subcellularLocation>
</comment>
<dbReference type="PROSITE" id="PS50929">
    <property type="entry name" value="ABC_TM1F"/>
    <property type="match status" value="1"/>
</dbReference>
<protein>
    <submittedName>
        <fullName evidence="10">ABC transporter ATP-binding protein</fullName>
    </submittedName>
</protein>
<dbReference type="EMBL" id="JAVFWO010000001">
    <property type="protein sequence ID" value="MDQ7876381.1"/>
    <property type="molecule type" value="Genomic_DNA"/>
</dbReference>
<dbReference type="PANTHER" id="PTHR43394">
    <property type="entry name" value="ATP-DEPENDENT PERMEASE MDL1, MITOCHONDRIAL"/>
    <property type="match status" value="1"/>
</dbReference>
<reference evidence="10 11" key="1">
    <citation type="submission" date="2023-08" db="EMBL/GenBank/DDBJ databases">
        <title>Microbacterium psychrotolerans sp. nov., a psychrotolerant bacterium isolated from soil in Heilongjiang Province, China.</title>
        <authorList>
            <person name="An P."/>
            <person name="Zhao D."/>
            <person name="Xiang H."/>
        </authorList>
    </citation>
    <scope>NUCLEOTIDE SEQUENCE [LARGE SCALE GENOMIC DNA]</scope>
    <source>
        <strain evidence="10 11">QXD-8</strain>
    </source>
</reference>